<protein>
    <submittedName>
        <fullName evidence="6">SCO family protein</fullName>
    </submittedName>
</protein>
<reference evidence="6 7" key="1">
    <citation type="submission" date="2018-10" db="EMBL/GenBank/DDBJ databases">
        <title>Draft genome sequence of Bacillus salarius IM0101, isolated from a hypersaline soil in Inner Mongolia, China.</title>
        <authorList>
            <person name="Yamprayoonswat W."/>
            <person name="Boonvisut S."/>
            <person name="Jumpathong W."/>
            <person name="Sittihan S."/>
            <person name="Ruangsuj P."/>
            <person name="Wanthongcharoen S."/>
            <person name="Thongpramul N."/>
            <person name="Pimmason S."/>
            <person name="Yu B."/>
            <person name="Yasawong M."/>
        </authorList>
    </citation>
    <scope>NUCLEOTIDE SEQUENCE [LARGE SCALE GENOMIC DNA]</scope>
    <source>
        <strain evidence="6 7">IM0101</strain>
    </source>
</reference>
<dbReference type="AlphaFoldDB" id="A0A3R9QQA7"/>
<dbReference type="Gene3D" id="3.40.30.10">
    <property type="entry name" value="Glutaredoxin"/>
    <property type="match status" value="1"/>
</dbReference>
<dbReference type="InterPro" id="IPR036249">
    <property type="entry name" value="Thioredoxin-like_sf"/>
</dbReference>
<keyword evidence="2 3" id="KW-0186">Copper</keyword>
<evidence type="ECO:0000256" key="3">
    <source>
        <dbReference type="PIRSR" id="PIRSR603782-1"/>
    </source>
</evidence>
<dbReference type="OrthoDB" id="9811998at2"/>
<sequence length="206" mass="23022">MRRRALFYISAGLLFLLLSGCSWLYQAGQPQSPQNGSDLTGADMELSSFEFTNQDEEVVTNEDLEGNYVLADMIFTTCPTVCNTMTPNMLSLQQDMKAEGMDNVNIVSFTVDPENDDPEALTAYGEKYGVDFDNWDFLTGYSDEDIKKLSKESFKSVVDKNTGDNNITHATGFFLIDPDGNVIRKYDGLENDTKPILEDLKRVTGN</sequence>
<dbReference type="InterPro" id="IPR013766">
    <property type="entry name" value="Thioredoxin_domain"/>
</dbReference>
<dbReference type="CDD" id="cd02968">
    <property type="entry name" value="SCO"/>
    <property type="match status" value="1"/>
</dbReference>
<dbReference type="PANTHER" id="PTHR12151">
    <property type="entry name" value="ELECTRON TRANSPORT PROTIN SCO1/SENC FAMILY MEMBER"/>
    <property type="match status" value="1"/>
</dbReference>
<dbReference type="InterPro" id="IPR003782">
    <property type="entry name" value="SCO1/SenC"/>
</dbReference>
<feature type="binding site" evidence="3">
    <location>
        <position position="169"/>
    </location>
    <ligand>
        <name>Cu cation</name>
        <dbReference type="ChEBI" id="CHEBI:23378"/>
    </ligand>
</feature>
<dbReference type="PROSITE" id="PS51352">
    <property type="entry name" value="THIOREDOXIN_2"/>
    <property type="match status" value="1"/>
</dbReference>
<dbReference type="PANTHER" id="PTHR12151:SF25">
    <property type="entry name" value="LINALOOL DEHYDRATASE_ISOMERASE DOMAIN-CONTAINING PROTEIN"/>
    <property type="match status" value="1"/>
</dbReference>
<gene>
    <name evidence="6" type="ORF">D7Z54_22975</name>
</gene>
<dbReference type="GO" id="GO:0046872">
    <property type="term" value="F:metal ion binding"/>
    <property type="evidence" value="ECO:0007669"/>
    <property type="project" value="UniProtKB-KW"/>
</dbReference>
<feature type="domain" description="Thioredoxin" evidence="5">
    <location>
        <begin position="25"/>
        <end position="205"/>
    </location>
</feature>
<comment type="caution">
    <text evidence="6">The sequence shown here is derived from an EMBL/GenBank/DDBJ whole genome shotgun (WGS) entry which is preliminary data.</text>
</comment>
<accession>A0A3R9QQA7</accession>
<evidence type="ECO:0000259" key="5">
    <source>
        <dbReference type="PROSITE" id="PS51352"/>
    </source>
</evidence>
<dbReference type="SUPFAM" id="SSF52833">
    <property type="entry name" value="Thioredoxin-like"/>
    <property type="match status" value="1"/>
</dbReference>
<proteinExistence type="inferred from homology"/>
<feature type="binding site" evidence="3">
    <location>
        <position position="82"/>
    </location>
    <ligand>
        <name>Cu cation</name>
        <dbReference type="ChEBI" id="CHEBI:23378"/>
    </ligand>
</feature>
<dbReference type="RefSeq" id="WP_125559466.1">
    <property type="nucleotide sequence ID" value="NZ_RBVX01000029.1"/>
</dbReference>
<keyword evidence="4" id="KW-1015">Disulfide bond</keyword>
<evidence type="ECO:0000256" key="2">
    <source>
        <dbReference type="ARBA" id="ARBA00023008"/>
    </source>
</evidence>
<evidence type="ECO:0000313" key="6">
    <source>
        <dbReference type="EMBL" id="RSL31011.1"/>
    </source>
</evidence>
<comment type="similarity">
    <text evidence="1">Belongs to the SCO1/2 family.</text>
</comment>
<dbReference type="EMBL" id="RBVX01000029">
    <property type="protein sequence ID" value="RSL31011.1"/>
    <property type="molecule type" value="Genomic_DNA"/>
</dbReference>
<feature type="disulfide bond" description="Redox-active" evidence="4">
    <location>
        <begin position="78"/>
        <end position="82"/>
    </location>
</feature>
<keyword evidence="3" id="KW-0479">Metal-binding</keyword>
<evidence type="ECO:0000256" key="1">
    <source>
        <dbReference type="ARBA" id="ARBA00010996"/>
    </source>
</evidence>
<dbReference type="Pfam" id="PF02630">
    <property type="entry name" value="SCO1-SenC"/>
    <property type="match status" value="1"/>
</dbReference>
<name>A0A3R9QQA7_9BACI</name>
<dbReference type="PROSITE" id="PS51257">
    <property type="entry name" value="PROKAR_LIPOPROTEIN"/>
    <property type="match status" value="1"/>
</dbReference>
<feature type="binding site" evidence="3">
    <location>
        <position position="78"/>
    </location>
    <ligand>
        <name>Cu cation</name>
        <dbReference type="ChEBI" id="CHEBI:23378"/>
    </ligand>
</feature>
<evidence type="ECO:0000313" key="7">
    <source>
        <dbReference type="Proteomes" id="UP000275076"/>
    </source>
</evidence>
<keyword evidence="7" id="KW-1185">Reference proteome</keyword>
<organism evidence="6 7">
    <name type="scientific">Salibacterium salarium</name>
    <dbReference type="NCBI Taxonomy" id="284579"/>
    <lineage>
        <taxon>Bacteria</taxon>
        <taxon>Bacillati</taxon>
        <taxon>Bacillota</taxon>
        <taxon>Bacilli</taxon>
        <taxon>Bacillales</taxon>
        <taxon>Bacillaceae</taxon>
    </lineage>
</organism>
<dbReference type="Proteomes" id="UP000275076">
    <property type="component" value="Unassembled WGS sequence"/>
</dbReference>
<evidence type="ECO:0000256" key="4">
    <source>
        <dbReference type="PIRSR" id="PIRSR603782-2"/>
    </source>
</evidence>